<feature type="transmembrane region" description="Helical" evidence="1">
    <location>
        <begin position="55"/>
        <end position="87"/>
    </location>
</feature>
<keyword evidence="1" id="KW-0812">Transmembrane</keyword>
<name>A0A844HB45_9RHOB</name>
<keyword evidence="1" id="KW-0472">Membrane</keyword>
<organism evidence="2 3">
    <name type="scientific">Paracoccus limosus</name>
    <dbReference type="NCBI Taxonomy" id="913252"/>
    <lineage>
        <taxon>Bacteria</taxon>
        <taxon>Pseudomonadati</taxon>
        <taxon>Pseudomonadota</taxon>
        <taxon>Alphaproteobacteria</taxon>
        <taxon>Rhodobacterales</taxon>
        <taxon>Paracoccaceae</taxon>
        <taxon>Paracoccus</taxon>
    </lineage>
</organism>
<comment type="caution">
    <text evidence="2">The sequence shown here is derived from an EMBL/GenBank/DDBJ whole genome shotgun (WGS) entry which is preliminary data.</text>
</comment>
<protein>
    <submittedName>
        <fullName evidence="2">Uncharacterized protein</fullName>
    </submittedName>
</protein>
<keyword evidence="1" id="KW-1133">Transmembrane helix</keyword>
<sequence length="121" mass="12334">MAIVWLIVATAVTLGLGLGALRAAARAYPSLAVEIAGVLVAAGICYLIADTKTSGYLAGIVGAGCSLLLLFIAGGLAVGGGLCWLLGRMAAWPGRRRPLWNWDLWLIGALALAGILMSAAE</sequence>
<gene>
    <name evidence="2" type="ORF">GL279_17525</name>
</gene>
<dbReference type="RefSeq" id="WP_155065913.1">
    <property type="nucleotide sequence ID" value="NZ_WMIF01000037.1"/>
</dbReference>
<reference evidence="2 3" key="1">
    <citation type="submission" date="2019-11" db="EMBL/GenBank/DDBJ databases">
        <authorList>
            <person name="Dong K."/>
        </authorList>
    </citation>
    <scope>NUCLEOTIDE SEQUENCE [LARGE SCALE GENOMIC DNA]</scope>
    <source>
        <strain evidence="2 3">JCM 17370</strain>
    </source>
</reference>
<accession>A0A844HB45</accession>
<dbReference type="EMBL" id="WMIF01000037">
    <property type="protein sequence ID" value="MTH36397.1"/>
    <property type="molecule type" value="Genomic_DNA"/>
</dbReference>
<feature type="transmembrane region" description="Helical" evidence="1">
    <location>
        <begin position="6"/>
        <end position="24"/>
    </location>
</feature>
<proteinExistence type="predicted"/>
<dbReference type="AlphaFoldDB" id="A0A844HB45"/>
<evidence type="ECO:0000313" key="3">
    <source>
        <dbReference type="Proteomes" id="UP000442533"/>
    </source>
</evidence>
<evidence type="ECO:0000313" key="2">
    <source>
        <dbReference type="EMBL" id="MTH36397.1"/>
    </source>
</evidence>
<dbReference type="Proteomes" id="UP000442533">
    <property type="component" value="Unassembled WGS sequence"/>
</dbReference>
<dbReference type="OrthoDB" id="9932888at2"/>
<feature type="transmembrane region" description="Helical" evidence="1">
    <location>
        <begin position="99"/>
        <end position="120"/>
    </location>
</feature>
<evidence type="ECO:0000256" key="1">
    <source>
        <dbReference type="SAM" id="Phobius"/>
    </source>
</evidence>
<keyword evidence="3" id="KW-1185">Reference proteome</keyword>
<feature type="transmembrane region" description="Helical" evidence="1">
    <location>
        <begin position="31"/>
        <end position="49"/>
    </location>
</feature>